<protein>
    <submittedName>
        <fullName evidence="1">Uncharacterized protein</fullName>
    </submittedName>
</protein>
<comment type="caution">
    <text evidence="1">The sequence shown here is derived from an EMBL/GenBank/DDBJ whole genome shotgun (WGS) entry which is preliminary data.</text>
</comment>
<gene>
    <name evidence="1" type="ORF">QFC20_006052</name>
</gene>
<reference evidence="1" key="1">
    <citation type="submission" date="2023-04" db="EMBL/GenBank/DDBJ databases">
        <title>Draft Genome sequencing of Naganishia species isolated from polar environments using Oxford Nanopore Technology.</title>
        <authorList>
            <person name="Leo P."/>
            <person name="Venkateswaran K."/>
        </authorList>
    </citation>
    <scope>NUCLEOTIDE SEQUENCE</scope>
    <source>
        <strain evidence="1">MNA-CCFEE 5262</strain>
    </source>
</reference>
<keyword evidence="2" id="KW-1185">Reference proteome</keyword>
<accession>A0ACC2VHD5</accession>
<dbReference type="EMBL" id="JASBWS010000097">
    <property type="protein sequence ID" value="KAJ9098021.1"/>
    <property type="molecule type" value="Genomic_DNA"/>
</dbReference>
<sequence length="645" mass="70764">MPSPTAMFAFDLSNQQQQQDSSLQNVGNYHVQERYYAPQGTSVAPASMIDMERTRIACDPDLQSPRTFLTVDPERHPQKGNKSLLTLLPSSYPTMTNPASPITGHHPTTHPSHAQHPNGMMWPASREMQAYQQEQLHSAPITAENPLQNFQSHPSRLYQTAIPPATAPLTDPYSTYQAQQFPVFHPQAEGPLQVQQSLYSAPATAPSSARPHVHSVPGVSSTMCSPSTVQSGSGTGPSSFAEQQQIIVGQSSGNGPMMVRESRGAVAGVYDPAVVGPAGGQDGRASRAASRAGEVERPAEREESSDEEEDEGENGVVAYDEPRPDRRTLRPRPSITGPAPHPDEKAEDGTSDAGERDRPRKKTKRSEGTTDSTDEPVAVKANGKGNQFILTLYAMVEAPSSYPLIGWNLPGTSIVIPDSKAFAHEMLNRYFRHSTISSFARQLVSYGFLKTELPARERAMVNNTVRTDSKQYVPWSAERVGREGLTGRGSWTFSHDFFRRGRADLLDQVGPLQSPSRPARGAAKRSHAAMKREEEAFIDVLKRENTVWRERCERLEQCLLEERVRAERYLAVLVERGLVGGGQPFPAPMGMQVMHPPPQAFHTPDHARAEDASNAEGLRGLERADGSNRDSERTQDVEDDAPKSG</sequence>
<evidence type="ECO:0000313" key="1">
    <source>
        <dbReference type="EMBL" id="KAJ9098021.1"/>
    </source>
</evidence>
<evidence type="ECO:0000313" key="2">
    <source>
        <dbReference type="Proteomes" id="UP001230649"/>
    </source>
</evidence>
<dbReference type="Proteomes" id="UP001230649">
    <property type="component" value="Unassembled WGS sequence"/>
</dbReference>
<name>A0ACC2VHD5_9TREE</name>
<organism evidence="1 2">
    <name type="scientific">Naganishia adeliensis</name>
    <dbReference type="NCBI Taxonomy" id="92952"/>
    <lineage>
        <taxon>Eukaryota</taxon>
        <taxon>Fungi</taxon>
        <taxon>Dikarya</taxon>
        <taxon>Basidiomycota</taxon>
        <taxon>Agaricomycotina</taxon>
        <taxon>Tremellomycetes</taxon>
        <taxon>Filobasidiales</taxon>
        <taxon>Filobasidiaceae</taxon>
        <taxon>Naganishia</taxon>
    </lineage>
</organism>
<proteinExistence type="predicted"/>